<dbReference type="EMBL" id="CP029487">
    <property type="protein sequence ID" value="QCT69883.1"/>
    <property type="molecule type" value="Genomic_DNA"/>
</dbReference>
<feature type="signal peptide" evidence="1">
    <location>
        <begin position="1"/>
        <end position="25"/>
    </location>
</feature>
<dbReference type="Proteomes" id="UP000218387">
    <property type="component" value="Chromosome"/>
</dbReference>
<organism evidence="2 3">
    <name type="scientific">Eubacterium maltosivorans</name>
    <dbReference type="NCBI Taxonomy" id="2041044"/>
    <lineage>
        <taxon>Bacteria</taxon>
        <taxon>Bacillati</taxon>
        <taxon>Bacillota</taxon>
        <taxon>Clostridia</taxon>
        <taxon>Eubacteriales</taxon>
        <taxon>Eubacteriaceae</taxon>
        <taxon>Eubacterium</taxon>
    </lineage>
</organism>
<accession>A0A4P9C3P5</accession>
<dbReference type="KEGG" id="emt:CPZ25_000700"/>
<evidence type="ECO:0000313" key="3">
    <source>
        <dbReference type="Proteomes" id="UP000218387"/>
    </source>
</evidence>
<evidence type="ECO:0000256" key="1">
    <source>
        <dbReference type="SAM" id="SignalP"/>
    </source>
</evidence>
<proteinExistence type="predicted"/>
<protein>
    <submittedName>
        <fullName evidence="2">Uncharacterized protein</fullName>
    </submittedName>
</protein>
<sequence>MKFKKLLSAAAAALLLMAAIPGAYAAQDAGGDTPVSITLLPPLDYVVVVPDKASLRYDGSAEYALGEVCAAQVSLPEGKALQVSVPSQAYYLYADPSDPGAGRMRYTAGLRQGVSKDGNKINSALLAQGDRCGLFASFDPAARGLRAGTYASPGGAGDLSLIFEVVEVSQ</sequence>
<keyword evidence="1" id="KW-0732">Signal</keyword>
<reference evidence="2 3" key="1">
    <citation type="submission" date="2018-05" db="EMBL/GenBank/DDBJ databases">
        <title>Genome comparison of Eubacterium sp.</title>
        <authorList>
            <person name="Feng Y."/>
            <person name="Sanchez-Andrea I."/>
            <person name="Stams A.J.M."/>
            <person name="De Vos W.M."/>
        </authorList>
    </citation>
    <scope>NUCLEOTIDE SEQUENCE [LARGE SCALE GENOMIC DNA]</scope>
    <source>
        <strain evidence="2 3">YI</strain>
    </source>
</reference>
<evidence type="ECO:0000313" key="2">
    <source>
        <dbReference type="EMBL" id="QCT69883.1"/>
    </source>
</evidence>
<dbReference type="AlphaFoldDB" id="A0A4P9C3P5"/>
<feature type="chain" id="PRO_5020895117" evidence="1">
    <location>
        <begin position="26"/>
        <end position="170"/>
    </location>
</feature>
<keyword evidence="3" id="KW-1185">Reference proteome</keyword>
<name>A0A4P9C3P5_EUBML</name>
<gene>
    <name evidence="2" type="ORF">CPZ25_000700</name>
</gene>